<name>A0ABQ6VE63_9MICO</name>
<evidence type="ECO:0000313" key="1">
    <source>
        <dbReference type="EMBL" id="KAB1867334.1"/>
    </source>
</evidence>
<proteinExistence type="predicted"/>
<dbReference type="RefSeq" id="WP_151458892.1">
    <property type="nucleotide sequence ID" value="NZ_WAAO01000001.1"/>
</dbReference>
<protein>
    <submittedName>
        <fullName evidence="1">HK97 gp10 family phage protein</fullName>
    </submittedName>
</protein>
<comment type="caution">
    <text evidence="1">The sequence shown here is derived from an EMBL/GenBank/DDBJ whole genome shotgun (WGS) entry which is preliminary data.</text>
</comment>
<reference evidence="2" key="1">
    <citation type="submission" date="2019-09" db="EMBL/GenBank/DDBJ databases">
        <title>Whole genome sequencing of Microbacterium maritypicum.</title>
        <authorList>
            <person name="Lenchi N."/>
        </authorList>
    </citation>
    <scope>NUCLEOTIDE SEQUENCE [LARGE SCALE GENOMIC DNA]</scope>
    <source>
        <strain evidence="2">G1</strain>
    </source>
</reference>
<sequence length="96" mass="10859">MARSGDTEVEFTPRFFEEVLRQPKVERLTDEIAAAALAKMQADAPRDTEAYVEGLHIEHHDSRYRRTTRVVGSDEKTLLIESKTGTMARGLKAAKR</sequence>
<dbReference type="Proteomes" id="UP000478836">
    <property type="component" value="Unassembled WGS sequence"/>
</dbReference>
<gene>
    <name evidence="1" type="ORF">F6A08_05985</name>
</gene>
<accession>A0ABQ6VE63</accession>
<evidence type="ECO:0000313" key="2">
    <source>
        <dbReference type="Proteomes" id="UP000478836"/>
    </source>
</evidence>
<keyword evidence="2" id="KW-1185">Reference proteome</keyword>
<organism evidence="1 2">
    <name type="scientific">Microbacterium algeriense</name>
    <dbReference type="NCBI Taxonomy" id="2615184"/>
    <lineage>
        <taxon>Bacteria</taxon>
        <taxon>Bacillati</taxon>
        <taxon>Actinomycetota</taxon>
        <taxon>Actinomycetes</taxon>
        <taxon>Micrococcales</taxon>
        <taxon>Microbacteriaceae</taxon>
        <taxon>Microbacterium</taxon>
    </lineage>
</organism>
<dbReference type="GeneID" id="77475991"/>
<dbReference type="EMBL" id="WAAO01000001">
    <property type="protein sequence ID" value="KAB1867334.1"/>
    <property type="molecule type" value="Genomic_DNA"/>
</dbReference>